<keyword evidence="1" id="KW-0472">Membrane</keyword>
<dbReference type="RefSeq" id="WP_320313850.1">
    <property type="nucleotide sequence ID" value="NZ_JAVIKH010000010.1"/>
</dbReference>
<evidence type="ECO:0000256" key="1">
    <source>
        <dbReference type="SAM" id="Phobius"/>
    </source>
</evidence>
<dbReference type="PROSITE" id="PS50076">
    <property type="entry name" value="DNAJ_2"/>
    <property type="match status" value="1"/>
</dbReference>
<dbReference type="PRINTS" id="PR00625">
    <property type="entry name" value="JDOMAIN"/>
</dbReference>
<accession>A0ABU4WA84</accession>
<dbReference type="EMBL" id="JAVIKH010000010">
    <property type="protein sequence ID" value="MDX8336447.1"/>
    <property type="molecule type" value="Genomic_DNA"/>
</dbReference>
<dbReference type="SUPFAM" id="SSF46565">
    <property type="entry name" value="Chaperone J-domain"/>
    <property type="match status" value="1"/>
</dbReference>
<keyword evidence="4" id="KW-1185">Reference proteome</keyword>
<evidence type="ECO:0000259" key="2">
    <source>
        <dbReference type="PROSITE" id="PS50076"/>
    </source>
</evidence>
<dbReference type="SMART" id="SM00271">
    <property type="entry name" value="DnaJ"/>
    <property type="match status" value="1"/>
</dbReference>
<organism evidence="3 4">
    <name type="scientific">Candidatus Cetobacterium colombiensis</name>
    <dbReference type="NCBI Taxonomy" id="3073100"/>
    <lineage>
        <taxon>Bacteria</taxon>
        <taxon>Fusobacteriati</taxon>
        <taxon>Fusobacteriota</taxon>
        <taxon>Fusobacteriia</taxon>
        <taxon>Fusobacteriales</taxon>
        <taxon>Fusobacteriaceae</taxon>
        <taxon>Cetobacterium</taxon>
    </lineage>
</organism>
<dbReference type="CDD" id="cd06257">
    <property type="entry name" value="DnaJ"/>
    <property type="match status" value="1"/>
</dbReference>
<evidence type="ECO:0000313" key="3">
    <source>
        <dbReference type="EMBL" id="MDX8336447.1"/>
    </source>
</evidence>
<sequence>MISIALILTAAIFLVIALLFGMNRAISALPALFFIMLLISFFGFIVIQFFPIILIFLVIRYFMNKKNPRKKNFYYKTYTQKDFEDMFRNQGNQYGGNYQGGYQNNPFGTFEDKSKYYRILGVEEGATPEELKKAYRDLAKKHHPDRYANAEPEIREMHEKKFKEINEAYEKLQ</sequence>
<evidence type="ECO:0000313" key="4">
    <source>
        <dbReference type="Proteomes" id="UP001279681"/>
    </source>
</evidence>
<dbReference type="PANTHER" id="PTHR24074">
    <property type="entry name" value="CO-CHAPERONE PROTEIN DJLA"/>
    <property type="match status" value="1"/>
</dbReference>
<dbReference type="InterPro" id="IPR050817">
    <property type="entry name" value="DjlA_DnaK_co-chaperone"/>
</dbReference>
<feature type="domain" description="J" evidence="2">
    <location>
        <begin position="115"/>
        <end position="173"/>
    </location>
</feature>
<dbReference type="Pfam" id="PF00226">
    <property type="entry name" value="DnaJ"/>
    <property type="match status" value="1"/>
</dbReference>
<gene>
    <name evidence="3" type="ORF">RFV38_08065</name>
</gene>
<dbReference type="Proteomes" id="UP001279681">
    <property type="component" value="Unassembled WGS sequence"/>
</dbReference>
<dbReference type="Gene3D" id="1.10.287.110">
    <property type="entry name" value="DnaJ domain"/>
    <property type="match status" value="1"/>
</dbReference>
<protein>
    <submittedName>
        <fullName evidence="3">DnaJ domain-containing protein</fullName>
    </submittedName>
</protein>
<keyword evidence="1" id="KW-0812">Transmembrane</keyword>
<name>A0ABU4WA84_9FUSO</name>
<comment type="caution">
    <text evidence="3">The sequence shown here is derived from an EMBL/GenBank/DDBJ whole genome shotgun (WGS) entry which is preliminary data.</text>
</comment>
<proteinExistence type="predicted"/>
<keyword evidence="1" id="KW-1133">Transmembrane helix</keyword>
<feature type="transmembrane region" description="Helical" evidence="1">
    <location>
        <begin position="37"/>
        <end position="62"/>
    </location>
</feature>
<reference evidence="4" key="1">
    <citation type="submission" date="2023-07" db="EMBL/GenBank/DDBJ databases">
        <authorList>
            <person name="Colorado M.A."/>
            <person name="Villamil L.M."/>
            <person name="Melo J.F."/>
            <person name="Rodriguez J.A."/>
            <person name="Ruiz R.Y."/>
        </authorList>
    </citation>
    <scope>NUCLEOTIDE SEQUENCE [LARGE SCALE GENOMIC DNA]</scope>
    <source>
        <strain evidence="4">C33</strain>
    </source>
</reference>
<dbReference type="InterPro" id="IPR036869">
    <property type="entry name" value="J_dom_sf"/>
</dbReference>
<dbReference type="InterPro" id="IPR001623">
    <property type="entry name" value="DnaJ_domain"/>
</dbReference>